<dbReference type="Proteomes" id="UP000533533">
    <property type="component" value="Unassembled WGS sequence"/>
</dbReference>
<organism evidence="1 2">
    <name type="scientific">Paraburkholderia silvatlantica</name>
    <dbReference type="NCBI Taxonomy" id="321895"/>
    <lineage>
        <taxon>Bacteria</taxon>
        <taxon>Pseudomonadati</taxon>
        <taxon>Pseudomonadota</taxon>
        <taxon>Betaproteobacteria</taxon>
        <taxon>Burkholderiales</taxon>
        <taxon>Burkholderiaceae</taxon>
        <taxon>Paraburkholderia</taxon>
    </lineage>
</organism>
<gene>
    <name evidence="1" type="ORF">FHX59_006948</name>
</gene>
<accession>A0ABR6FYF2</accession>
<evidence type="ECO:0008006" key="3">
    <source>
        <dbReference type="Google" id="ProtNLM"/>
    </source>
</evidence>
<proteinExistence type="predicted"/>
<comment type="caution">
    <text evidence="1">The sequence shown here is derived from an EMBL/GenBank/DDBJ whole genome shotgun (WGS) entry which is preliminary data.</text>
</comment>
<name>A0ABR6FYF2_9BURK</name>
<protein>
    <recommendedName>
        <fullName evidence="3">HNH endonuclease</fullName>
    </recommendedName>
</protein>
<dbReference type="RefSeq" id="WP_133253736.1">
    <property type="nucleotide sequence ID" value="NZ_JACHVZ010000028.1"/>
</dbReference>
<evidence type="ECO:0000313" key="2">
    <source>
        <dbReference type="Proteomes" id="UP000533533"/>
    </source>
</evidence>
<sequence>MGIITIIKNLLSGHPEPAKPTPKAMPQAQKYHLNENYEYLEDTNNDLVRAYNEVKYFHQKTKNDAKKYNPALIPLNAEYERQKKYRIVFHFIPKLQNYKNVRSYIQFSYGHWQKWQDLRLKYFRKNNHTCQSCRKKFEVKELELRELWSFDEQEREQKLEALIPLCHDCHAIAHISRAFAEVKITENLIAKFKGKSDGLQKLNESLLISKQRQDELFERYTLYNRTTIEQAQKDLKFAYAEAERRKEIKYQLDLSLLKQDGFDTDGLFDCHSDAFNAFIEKDFKQSSEAQE</sequence>
<reference evidence="1 2" key="1">
    <citation type="submission" date="2020-08" db="EMBL/GenBank/DDBJ databases">
        <title>Genomic Encyclopedia of Type Strains, Phase IV (KMG-V): Genome sequencing to study the core and pangenomes of soil and plant-associated prokaryotes.</title>
        <authorList>
            <person name="Whitman W."/>
        </authorList>
    </citation>
    <scope>NUCLEOTIDE SEQUENCE [LARGE SCALE GENOMIC DNA]</scope>
    <source>
        <strain evidence="1 2">SRMrh-85</strain>
    </source>
</reference>
<dbReference type="EMBL" id="JACHVZ010000028">
    <property type="protein sequence ID" value="MBB2932463.1"/>
    <property type="molecule type" value="Genomic_DNA"/>
</dbReference>
<evidence type="ECO:0000313" key="1">
    <source>
        <dbReference type="EMBL" id="MBB2932463.1"/>
    </source>
</evidence>
<keyword evidence="2" id="KW-1185">Reference proteome</keyword>